<evidence type="ECO:0000313" key="2">
    <source>
        <dbReference type="Proteomes" id="UP000239576"/>
    </source>
</evidence>
<dbReference type="AlphaFoldDB" id="A0A2T1DUI0"/>
<reference evidence="1 2" key="2">
    <citation type="submission" date="2018-03" db="EMBL/GenBank/DDBJ databases">
        <title>The ancient ancestry and fast evolution of plastids.</title>
        <authorList>
            <person name="Moore K.R."/>
            <person name="Magnabosco C."/>
            <person name="Momper L."/>
            <person name="Gold D.A."/>
            <person name="Bosak T."/>
            <person name="Fournier G.P."/>
        </authorList>
    </citation>
    <scope>NUCLEOTIDE SEQUENCE [LARGE SCALE GENOMIC DNA]</scope>
    <source>
        <strain evidence="1 2">ULC18</strain>
    </source>
</reference>
<dbReference type="Proteomes" id="UP000239576">
    <property type="component" value="Unassembled WGS sequence"/>
</dbReference>
<accession>A0A2T1DUI0</accession>
<keyword evidence="2" id="KW-1185">Reference proteome</keyword>
<evidence type="ECO:0000313" key="1">
    <source>
        <dbReference type="EMBL" id="PSB24024.1"/>
    </source>
</evidence>
<dbReference type="InterPro" id="IPR053916">
    <property type="entry name" value="DUF6978"/>
</dbReference>
<dbReference type="RefSeq" id="WP_106260496.1">
    <property type="nucleotide sequence ID" value="NZ_CAWNSW010000054.1"/>
</dbReference>
<sequence length="151" mass="17362">MLPQDEFEEIINDDSKRIESDIVWDEDEDHSPAVEFRAEIVSEAGYPLFIKGSYNPLTEKLTYALIHRGVGRVYALDLGQDHRNPDGKLVGEKHKHRWDENVRDKDAYVPEDITAPATEPVNVWQQFCAEARITHNGEMKSPPPTQLDLFF</sequence>
<name>A0A2T1DUI0_9CYAN</name>
<gene>
    <name evidence="1" type="ORF">C7B82_28600</name>
</gene>
<dbReference type="EMBL" id="PVWK01000155">
    <property type="protein sequence ID" value="PSB24024.1"/>
    <property type="molecule type" value="Genomic_DNA"/>
</dbReference>
<comment type="caution">
    <text evidence="1">The sequence shown here is derived from an EMBL/GenBank/DDBJ whole genome shotgun (WGS) entry which is preliminary data.</text>
</comment>
<protein>
    <submittedName>
        <fullName evidence="1">Uncharacterized protein</fullName>
    </submittedName>
</protein>
<dbReference type="Pfam" id="PF22398">
    <property type="entry name" value="DUF6978"/>
    <property type="match status" value="1"/>
</dbReference>
<dbReference type="OrthoDB" id="572829at2"/>
<proteinExistence type="predicted"/>
<organism evidence="1 2">
    <name type="scientific">Stenomitos frigidus ULC18</name>
    <dbReference type="NCBI Taxonomy" id="2107698"/>
    <lineage>
        <taxon>Bacteria</taxon>
        <taxon>Bacillati</taxon>
        <taxon>Cyanobacteriota</taxon>
        <taxon>Cyanophyceae</taxon>
        <taxon>Leptolyngbyales</taxon>
        <taxon>Leptolyngbyaceae</taxon>
        <taxon>Stenomitos</taxon>
    </lineage>
</organism>
<reference evidence="2" key="1">
    <citation type="submission" date="2018-02" db="EMBL/GenBank/DDBJ databases">
        <authorList>
            <person name="Moore K."/>
            <person name="Momper L."/>
        </authorList>
    </citation>
    <scope>NUCLEOTIDE SEQUENCE [LARGE SCALE GENOMIC DNA]</scope>
    <source>
        <strain evidence="2">ULC18</strain>
    </source>
</reference>